<dbReference type="PANTHER" id="PTHR33498">
    <property type="entry name" value="TRANSPOSASE FOR INSERTION SEQUENCE ELEMENT IS1557"/>
    <property type="match status" value="1"/>
</dbReference>
<dbReference type="EMBL" id="BASY01000035">
    <property type="protein sequence ID" value="GAD47229.1"/>
    <property type="molecule type" value="Genomic_DNA"/>
</dbReference>
<evidence type="ECO:0000313" key="1">
    <source>
        <dbReference type="EMBL" id="GAD47229.1"/>
    </source>
</evidence>
<proteinExistence type="predicted"/>
<protein>
    <submittedName>
        <fullName evidence="1">Transposase</fullName>
    </submittedName>
</protein>
<evidence type="ECO:0000313" key="2">
    <source>
        <dbReference type="Proteomes" id="UP000016981"/>
    </source>
</evidence>
<sequence length="133" mass="15443">KLLSDSKSVAFAVRTVEKWLSSKTSLVQKNHQIAAAVKQKIAQLLSEKQAMTDIAHRLSISTSTVIRKLKEFKFETNWQKLPEIMSWDEYSFKKGKMSFIAQDFNTNEVLTILDGRTQAVIRNHFLRYPRQVR</sequence>
<accession>A0AAN4PA98</accession>
<dbReference type="PANTHER" id="PTHR33498:SF1">
    <property type="entry name" value="TRANSPOSASE FOR INSERTION SEQUENCE ELEMENT IS1557"/>
    <property type="match status" value="1"/>
</dbReference>
<organism evidence="1 2">
    <name type="scientific">Streptococcus anginosus T5</name>
    <dbReference type="NCBI Taxonomy" id="1163302"/>
    <lineage>
        <taxon>Bacteria</taxon>
        <taxon>Bacillati</taxon>
        <taxon>Bacillota</taxon>
        <taxon>Bacilli</taxon>
        <taxon>Lactobacillales</taxon>
        <taxon>Streptococcaceae</taxon>
        <taxon>Streptococcus</taxon>
        <taxon>Streptococcus anginosus group</taxon>
    </lineage>
</organism>
<dbReference type="InterPro" id="IPR047951">
    <property type="entry name" value="Transpos_ISL3"/>
</dbReference>
<comment type="caution">
    <text evidence="1">The sequence shown here is derived from an EMBL/GenBank/DDBJ whole genome shotgun (WGS) entry which is preliminary data.</text>
</comment>
<dbReference type="AlphaFoldDB" id="A0AAN4PA98"/>
<feature type="non-terminal residue" evidence="1">
    <location>
        <position position="133"/>
    </location>
</feature>
<gene>
    <name evidence="1" type="ORF">ANG6_1724</name>
</gene>
<name>A0AAN4PA98_STRAP</name>
<dbReference type="Proteomes" id="UP000016981">
    <property type="component" value="Unassembled WGS sequence"/>
</dbReference>
<reference evidence="2" key="1">
    <citation type="submission" date="2013-09" db="EMBL/GenBank/DDBJ databases">
        <title>Genome Sequences of seven clinical isolates and type strains of anginosus group streptococci.</title>
        <authorList>
            <person name="Maruyama F."/>
            <person name="Sakurai A."/>
            <person name="Ogura Y."/>
            <person name="Homma H."/>
            <person name="Takahashi N."/>
            <person name="Ohtsubo Y."/>
            <person name="Hoshino T."/>
            <person name="Okahashi N."/>
            <person name="Nakagawa I."/>
            <person name="Kimura S."/>
            <person name="Fujiwara T."/>
            <person name="Hayashi T."/>
            <person name="Shintani S."/>
        </authorList>
    </citation>
    <scope>NUCLEOTIDE SEQUENCE [LARGE SCALE GENOMIC DNA]</scope>
    <source>
        <strain evidence="2">T5</strain>
    </source>
</reference>
<feature type="non-terminal residue" evidence="1">
    <location>
        <position position="1"/>
    </location>
</feature>